<dbReference type="Gene3D" id="3.30.420.40">
    <property type="match status" value="2"/>
</dbReference>
<name>A0A382TMH8_9ZZZZ</name>
<accession>A0A382TMH8</accession>
<dbReference type="PANTHER" id="PTHR34847">
    <property type="entry name" value="NODULATION PROTEIN U"/>
    <property type="match status" value="1"/>
</dbReference>
<dbReference type="PANTHER" id="PTHR34847:SF1">
    <property type="entry name" value="NODULATION PROTEIN U"/>
    <property type="match status" value="1"/>
</dbReference>
<feature type="domain" description="Carbamoyltransferase" evidence="1">
    <location>
        <begin position="4"/>
        <end position="196"/>
    </location>
</feature>
<dbReference type="EMBL" id="UINC01137736">
    <property type="protein sequence ID" value="SVD23260.1"/>
    <property type="molecule type" value="Genomic_DNA"/>
</dbReference>
<protein>
    <recommendedName>
        <fullName evidence="1">Carbamoyltransferase domain-containing protein</fullName>
    </recommendedName>
</protein>
<proteinExistence type="predicted"/>
<gene>
    <name evidence="2" type="ORF">METZ01_LOCUS376114</name>
</gene>
<dbReference type="InterPro" id="IPR051338">
    <property type="entry name" value="NodU/CmcH_Carbamoyltrnsfr"/>
</dbReference>
<dbReference type="AlphaFoldDB" id="A0A382TMH8"/>
<dbReference type="InterPro" id="IPR003696">
    <property type="entry name" value="Carbtransf_dom"/>
</dbReference>
<sequence>MSIILGINAYHPGASAAIIVDGIPVAAVAEERLNRVKYYAGFPTLAIRQCLDIAGLNLDEVDVVSIGRSPNANSSRKVAYALSHPSKLFNLLKIRSSRRDLGSIRQLIAAQFDIDPLRMRFSVEFVEHHLAHISSAYFISPWDKSAGISIDGSGDFVSCMMAACEGSDIKVIKKLFVPHSLGTLYTTISEFIGYGKYGD</sequence>
<dbReference type="Pfam" id="PF02543">
    <property type="entry name" value="Carbam_trans_N"/>
    <property type="match status" value="1"/>
</dbReference>
<reference evidence="2" key="1">
    <citation type="submission" date="2018-05" db="EMBL/GenBank/DDBJ databases">
        <authorList>
            <person name="Lanie J.A."/>
            <person name="Ng W.-L."/>
            <person name="Kazmierczak K.M."/>
            <person name="Andrzejewski T.M."/>
            <person name="Davidsen T.M."/>
            <person name="Wayne K.J."/>
            <person name="Tettelin H."/>
            <person name="Glass J.I."/>
            <person name="Rusch D."/>
            <person name="Podicherti R."/>
            <person name="Tsui H.-C.T."/>
            <person name="Winkler M.E."/>
        </authorList>
    </citation>
    <scope>NUCLEOTIDE SEQUENCE</scope>
</reference>
<feature type="non-terminal residue" evidence="2">
    <location>
        <position position="199"/>
    </location>
</feature>
<evidence type="ECO:0000259" key="1">
    <source>
        <dbReference type="Pfam" id="PF02543"/>
    </source>
</evidence>
<evidence type="ECO:0000313" key="2">
    <source>
        <dbReference type="EMBL" id="SVD23260.1"/>
    </source>
</evidence>
<organism evidence="2">
    <name type="scientific">marine metagenome</name>
    <dbReference type="NCBI Taxonomy" id="408172"/>
    <lineage>
        <taxon>unclassified sequences</taxon>
        <taxon>metagenomes</taxon>
        <taxon>ecological metagenomes</taxon>
    </lineage>
</organism>
<dbReference type="GO" id="GO:0003824">
    <property type="term" value="F:catalytic activity"/>
    <property type="evidence" value="ECO:0007669"/>
    <property type="project" value="InterPro"/>
</dbReference>